<comment type="subcellular location">
    <subcellularLocation>
        <location evidence="1">Golgi apparatus membrane</location>
        <topology evidence="1">Peripheral membrane protein</topology>
    </subcellularLocation>
</comment>
<keyword evidence="5" id="KW-0653">Protein transport</keyword>
<dbReference type="SUPFAM" id="SSF74788">
    <property type="entry name" value="Cullin repeat-like"/>
    <property type="match status" value="1"/>
</dbReference>
<dbReference type="GO" id="GO:0017119">
    <property type="term" value="C:Golgi transport complex"/>
    <property type="evidence" value="ECO:0007669"/>
    <property type="project" value="InterPro"/>
</dbReference>
<evidence type="ECO:0000256" key="8">
    <source>
        <dbReference type="ARBA" id="ARBA00031347"/>
    </source>
</evidence>
<evidence type="ECO:0000256" key="4">
    <source>
        <dbReference type="ARBA" id="ARBA00022448"/>
    </source>
</evidence>
<evidence type="ECO:0000256" key="10">
    <source>
        <dbReference type="SAM" id="Phobius"/>
    </source>
</evidence>
<comment type="similarity">
    <text evidence="2">Belongs to the COG8 family.</text>
</comment>
<dbReference type="GO" id="GO:0015031">
    <property type="term" value="P:protein transport"/>
    <property type="evidence" value="ECO:0007669"/>
    <property type="project" value="UniProtKB-KW"/>
</dbReference>
<proteinExistence type="inferred from homology"/>
<keyword evidence="10" id="KW-0812">Transmembrane</keyword>
<keyword evidence="6" id="KW-0333">Golgi apparatus</keyword>
<feature type="transmembrane region" description="Helical" evidence="10">
    <location>
        <begin position="631"/>
        <end position="649"/>
    </location>
</feature>
<comment type="caution">
    <text evidence="11">The sequence shown here is derived from an EMBL/GenBank/DDBJ whole genome shotgun (WGS) entry which is preliminary data.</text>
</comment>
<feature type="region of interest" description="Disordered" evidence="9">
    <location>
        <begin position="1"/>
        <end position="26"/>
    </location>
</feature>
<dbReference type="InterPro" id="IPR016159">
    <property type="entry name" value="Cullin_repeat-like_dom_sf"/>
</dbReference>
<name>A0AAD6XVY7_9AGAR</name>
<feature type="transmembrane region" description="Helical" evidence="10">
    <location>
        <begin position="690"/>
        <end position="709"/>
    </location>
</feature>
<reference evidence="11" key="1">
    <citation type="submission" date="2023-03" db="EMBL/GenBank/DDBJ databases">
        <title>Massive genome expansion in bonnet fungi (Mycena s.s.) driven by repeated elements and novel gene families across ecological guilds.</title>
        <authorList>
            <consortium name="Lawrence Berkeley National Laboratory"/>
            <person name="Harder C.B."/>
            <person name="Miyauchi S."/>
            <person name="Viragh M."/>
            <person name="Kuo A."/>
            <person name="Thoen E."/>
            <person name="Andreopoulos B."/>
            <person name="Lu D."/>
            <person name="Skrede I."/>
            <person name="Drula E."/>
            <person name="Henrissat B."/>
            <person name="Morin E."/>
            <person name="Kohler A."/>
            <person name="Barry K."/>
            <person name="LaButti K."/>
            <person name="Morin E."/>
            <person name="Salamov A."/>
            <person name="Lipzen A."/>
            <person name="Mereny Z."/>
            <person name="Hegedus B."/>
            <person name="Baldrian P."/>
            <person name="Stursova M."/>
            <person name="Weitz H."/>
            <person name="Taylor A."/>
            <person name="Grigoriev I.V."/>
            <person name="Nagy L.G."/>
            <person name="Martin F."/>
            <person name="Kauserud H."/>
        </authorList>
    </citation>
    <scope>NUCLEOTIDE SEQUENCE</scope>
    <source>
        <strain evidence="11">CBHHK173m</strain>
    </source>
</reference>
<evidence type="ECO:0000256" key="5">
    <source>
        <dbReference type="ARBA" id="ARBA00022927"/>
    </source>
</evidence>
<evidence type="ECO:0000256" key="9">
    <source>
        <dbReference type="SAM" id="MobiDB-lite"/>
    </source>
</evidence>
<evidence type="ECO:0000256" key="7">
    <source>
        <dbReference type="ARBA" id="ARBA00023136"/>
    </source>
</evidence>
<dbReference type="Pfam" id="PF04124">
    <property type="entry name" value="Dor1"/>
    <property type="match status" value="1"/>
</dbReference>
<evidence type="ECO:0000256" key="3">
    <source>
        <dbReference type="ARBA" id="ARBA00020983"/>
    </source>
</evidence>
<sequence>MAQASTPPAEQQHNGDGSLAETLLPTDNSPAAHAYLAHLTSLTLPTLLAEPAALQTQAHHLTSSLTSLTHTSYPTFLSLHQTTSSLAASLASLESSLDNLLTASLPALEDSAAGWRERTEQVLLDRRKARVVLEQHDKLRDLLEIPLLIDTCVRNGYFAEALSLAAHARAVAAATTKPPLILASVLAEVHNSITQMLLSLLATLHEPNRKLPALWKAVNFLRKMDVFGTDTGPRADGEEQIALAFLGGREGCLKAALEGNSRDILRLVGGTGLAERDKEDMARFLKKYIDVWREGVYDIVTQFSTIFLERPPASTPKTPTTPAAPGVTLYPLLTTYTTYALTTHLLPLLRQTLPLLPISTLPSLLTQLTYCATAFARVGMDFRGVLGGLFCTAVASAVGGELRSAGAKWVEKLKHSEGDASPLSPALSSNSHTPRKIKLTLPSQWLVAAPHVAAPPQPSASNPPGAAHVPPQLIASYPPLAEHTNALLGVLNGLRLLAPVEILAQLVDVLDGVLAQGGDAMLSYARRVCEEGKEQDEKIVVAAGEVYFSVFVPFMRRALVEGVYGAAVESVEVQSATAIREWEGWLAGRGGRLRAQLLATPTFAVAALSQAHALYTGRAPPADAVYTPHPYFLMAFFVLQVGVQGYWIAQMFGPPARESSPALLSPLDGPDALRAVGTERECEPAQMAYIPFYALGNVCIVGSTLAWAYEYPIFAQLFIACTTAAHLYFVLFALRASGKLERTRRNRLTHLVAKTGAGVAVLYLWRAWGAANLGSSRPAAQQQAHCGVLFLLLAFASGPDPTLSATLSLDLAALAAGDTTEGWRFAFLCIMGLLLVVALCDCMLAWRRRHASPPRALAGRVGRGGVGAA</sequence>
<dbReference type="PANTHER" id="PTHR21311">
    <property type="entry name" value="CONSERVED OLIGOMERIC GOLGI COMPLEX COMPONENT 8"/>
    <property type="match status" value="1"/>
</dbReference>
<organism evidence="11 12">
    <name type="scientific">Mycena belliarum</name>
    <dbReference type="NCBI Taxonomy" id="1033014"/>
    <lineage>
        <taxon>Eukaryota</taxon>
        <taxon>Fungi</taxon>
        <taxon>Dikarya</taxon>
        <taxon>Basidiomycota</taxon>
        <taxon>Agaricomycotina</taxon>
        <taxon>Agaricomycetes</taxon>
        <taxon>Agaricomycetidae</taxon>
        <taxon>Agaricales</taxon>
        <taxon>Marasmiineae</taxon>
        <taxon>Mycenaceae</taxon>
        <taxon>Mycena</taxon>
    </lineage>
</organism>
<dbReference type="PANTHER" id="PTHR21311:SF0">
    <property type="entry name" value="CONSERVED OLIGOMERIC GOLGI COMPLEX SUBUNIT 8"/>
    <property type="match status" value="1"/>
</dbReference>
<feature type="transmembrane region" description="Helical" evidence="10">
    <location>
        <begin position="748"/>
        <end position="768"/>
    </location>
</feature>
<gene>
    <name evidence="11" type="ORF">B0H15DRAFT_795399</name>
</gene>
<keyword evidence="4" id="KW-0813">Transport</keyword>
<evidence type="ECO:0000313" key="11">
    <source>
        <dbReference type="EMBL" id="KAJ7103204.1"/>
    </source>
</evidence>
<evidence type="ECO:0000256" key="2">
    <source>
        <dbReference type="ARBA" id="ARBA00006419"/>
    </source>
</evidence>
<dbReference type="GO" id="GO:0000139">
    <property type="term" value="C:Golgi membrane"/>
    <property type="evidence" value="ECO:0007669"/>
    <property type="project" value="UniProtKB-SubCell"/>
</dbReference>
<protein>
    <recommendedName>
        <fullName evidence="3">Conserved oligomeric Golgi complex subunit 8</fullName>
    </recommendedName>
    <alternativeName>
        <fullName evidence="8">Component of oligomeric Golgi complex 8</fullName>
    </alternativeName>
</protein>
<accession>A0AAD6XVY7</accession>
<keyword evidence="7 10" id="KW-0472">Membrane</keyword>
<dbReference type="EMBL" id="JARJCN010000002">
    <property type="protein sequence ID" value="KAJ7103204.1"/>
    <property type="molecule type" value="Genomic_DNA"/>
</dbReference>
<feature type="transmembrane region" description="Helical" evidence="10">
    <location>
        <begin position="715"/>
        <end position="736"/>
    </location>
</feature>
<keyword evidence="10" id="KW-1133">Transmembrane helix</keyword>
<dbReference type="AlphaFoldDB" id="A0AAD6XVY7"/>
<feature type="transmembrane region" description="Helical" evidence="10">
    <location>
        <begin position="825"/>
        <end position="846"/>
    </location>
</feature>
<evidence type="ECO:0000256" key="1">
    <source>
        <dbReference type="ARBA" id="ARBA00004395"/>
    </source>
</evidence>
<dbReference type="Proteomes" id="UP001222325">
    <property type="component" value="Unassembled WGS sequence"/>
</dbReference>
<keyword evidence="12" id="KW-1185">Reference proteome</keyword>
<feature type="compositionally biased region" description="Polar residues" evidence="9">
    <location>
        <begin position="1"/>
        <end position="15"/>
    </location>
</feature>
<dbReference type="InterPro" id="IPR007255">
    <property type="entry name" value="COG8"/>
</dbReference>
<evidence type="ECO:0000256" key="6">
    <source>
        <dbReference type="ARBA" id="ARBA00023034"/>
    </source>
</evidence>
<dbReference type="GO" id="GO:0006891">
    <property type="term" value="P:intra-Golgi vesicle-mediated transport"/>
    <property type="evidence" value="ECO:0007669"/>
    <property type="project" value="TreeGrafter"/>
</dbReference>
<evidence type="ECO:0000313" key="12">
    <source>
        <dbReference type="Proteomes" id="UP001222325"/>
    </source>
</evidence>